<evidence type="ECO:0000313" key="4">
    <source>
        <dbReference type="Proteomes" id="UP000018418"/>
    </source>
</evidence>
<dbReference type="Pfam" id="PF00501">
    <property type="entry name" value="AMP-binding"/>
    <property type="match status" value="1"/>
</dbReference>
<dbReference type="InterPro" id="IPR054545">
    <property type="entry name" value="ApeI-like"/>
</dbReference>
<dbReference type="PANTHER" id="PTHR43767">
    <property type="entry name" value="LONG-CHAIN-FATTY-ACID--COA LIGASE"/>
    <property type="match status" value="1"/>
</dbReference>
<proteinExistence type="predicted"/>
<evidence type="ECO:0000259" key="1">
    <source>
        <dbReference type="Pfam" id="PF00501"/>
    </source>
</evidence>
<dbReference type="InterPro" id="IPR000873">
    <property type="entry name" value="AMP-dep_synth/lig_dom"/>
</dbReference>
<dbReference type="PROSITE" id="PS00455">
    <property type="entry name" value="AMP_BINDING"/>
    <property type="match status" value="1"/>
</dbReference>
<evidence type="ECO:0000313" key="3">
    <source>
        <dbReference type="EMBL" id="ESK50252.1"/>
    </source>
</evidence>
<dbReference type="PANTHER" id="PTHR43767:SF1">
    <property type="entry name" value="NONRIBOSOMAL PEPTIDE SYNTHASE PES1 (EUROFUNG)-RELATED"/>
    <property type="match status" value="1"/>
</dbReference>
<feature type="domain" description="ApeI dehydratase-like" evidence="2">
    <location>
        <begin position="448"/>
        <end position="544"/>
    </location>
</feature>
<dbReference type="InterPro" id="IPR045851">
    <property type="entry name" value="AMP-bd_C_sf"/>
</dbReference>
<dbReference type="SUPFAM" id="SSF56801">
    <property type="entry name" value="Acetyl-CoA synthetase-like"/>
    <property type="match status" value="1"/>
</dbReference>
<dbReference type="HOGENOM" id="CLU_026234_1_0_6"/>
<dbReference type="SUPFAM" id="SSF54637">
    <property type="entry name" value="Thioesterase/thiol ester dehydrase-isomerase"/>
    <property type="match status" value="1"/>
</dbReference>
<dbReference type="InterPro" id="IPR042099">
    <property type="entry name" value="ANL_N_sf"/>
</dbReference>
<organism evidence="3 4">
    <name type="scientific">Acinetobacter brisouii CIP 110357</name>
    <dbReference type="NCBI Taxonomy" id="1341683"/>
    <lineage>
        <taxon>Bacteria</taxon>
        <taxon>Pseudomonadati</taxon>
        <taxon>Pseudomonadota</taxon>
        <taxon>Gammaproteobacteria</taxon>
        <taxon>Moraxellales</taxon>
        <taxon>Moraxellaceae</taxon>
        <taxon>Acinetobacter</taxon>
    </lineage>
</organism>
<protein>
    <submittedName>
        <fullName evidence="3">Uncharacterized protein</fullName>
    </submittedName>
</protein>
<dbReference type="Gene3D" id="3.10.129.10">
    <property type="entry name" value="Hotdog Thioesterase"/>
    <property type="match status" value="1"/>
</dbReference>
<name>V2UJU9_9GAMM</name>
<keyword evidence="4" id="KW-1185">Reference proteome</keyword>
<dbReference type="InterPro" id="IPR050237">
    <property type="entry name" value="ATP-dep_AMP-bd_enzyme"/>
</dbReference>
<accession>V2UJU9</accession>
<reference evidence="3 4" key="1">
    <citation type="submission" date="2013-10" db="EMBL/GenBank/DDBJ databases">
        <title>The Genome Sequence of Acinetobacter brisouii CIP 110357.</title>
        <authorList>
            <consortium name="The Broad Institute Genomics Platform"/>
            <consortium name="The Broad Institute Genome Sequencing Center for Infectious Disease"/>
            <person name="Cerqueira G."/>
            <person name="Feldgarden M."/>
            <person name="Courvalin P."/>
            <person name="Grillot-Courvalin C."/>
            <person name="Clermont D."/>
            <person name="Rocha E."/>
            <person name="Yoon E.-J."/>
            <person name="Nemec A."/>
            <person name="Young S.K."/>
            <person name="Zeng Q."/>
            <person name="Gargeya S."/>
            <person name="Fitzgerald M."/>
            <person name="Abouelleil A."/>
            <person name="Alvarado L."/>
            <person name="Berlin A.M."/>
            <person name="Chapman S.B."/>
            <person name="Gainer-Dewar J."/>
            <person name="Goldberg J."/>
            <person name="Gnerre S."/>
            <person name="Griggs A."/>
            <person name="Gujja S."/>
            <person name="Hansen M."/>
            <person name="Howarth C."/>
            <person name="Imamovic A."/>
            <person name="Ireland A."/>
            <person name="Larimer J."/>
            <person name="McCowan C."/>
            <person name="Murphy C."/>
            <person name="Pearson M."/>
            <person name="Poon T.W."/>
            <person name="Priest M."/>
            <person name="Roberts A."/>
            <person name="Saif S."/>
            <person name="Shea T."/>
            <person name="Sykes S."/>
            <person name="Wortman J."/>
            <person name="Nusbaum C."/>
            <person name="Birren B."/>
        </authorList>
    </citation>
    <scope>NUCLEOTIDE SEQUENCE [LARGE SCALE GENOMIC DNA]</scope>
    <source>
        <strain evidence="3 4">CIP 110357</strain>
    </source>
</reference>
<dbReference type="RefSeq" id="WP_004902219.1">
    <property type="nucleotide sequence ID" value="NZ_BBTI01000006.1"/>
</dbReference>
<dbReference type="Gene3D" id="3.30.300.30">
    <property type="match status" value="1"/>
</dbReference>
<dbReference type="Pfam" id="PF22818">
    <property type="entry name" value="ApeI-like"/>
    <property type="match status" value="1"/>
</dbReference>
<dbReference type="InterPro" id="IPR029069">
    <property type="entry name" value="HotDog_dom_sf"/>
</dbReference>
<dbReference type="AlphaFoldDB" id="V2UJU9"/>
<dbReference type="OrthoDB" id="9787658at2"/>
<dbReference type="Proteomes" id="UP000018418">
    <property type="component" value="Unassembled WGS sequence"/>
</dbReference>
<evidence type="ECO:0000259" key="2">
    <source>
        <dbReference type="Pfam" id="PF22818"/>
    </source>
</evidence>
<comment type="caution">
    <text evidence="3">The sequence shown here is derived from an EMBL/GenBank/DDBJ whole genome shotgun (WGS) entry which is preliminary data.</text>
</comment>
<gene>
    <name evidence="3" type="ORF">P255_02228</name>
</gene>
<dbReference type="EMBL" id="AYEU01000007">
    <property type="protein sequence ID" value="ESK50252.1"/>
    <property type="molecule type" value="Genomic_DNA"/>
</dbReference>
<dbReference type="PATRIC" id="fig|1341683.3.peg.2201"/>
<dbReference type="Gene3D" id="3.40.50.12780">
    <property type="entry name" value="N-terminal domain of ligase-like"/>
    <property type="match status" value="1"/>
</dbReference>
<feature type="domain" description="AMP-dependent synthetase/ligase" evidence="1">
    <location>
        <begin position="119"/>
        <end position="267"/>
    </location>
</feature>
<sequence length="555" mass="63625">MNLCHFNNYLTADATLCFDAQLRTLNFAEFWQDVASQSQAIQQLPESSFALWQHDSYEFLVLFFAVLLAHKRLILPPNQVQQLQQQLAEQGIGFIQRQRVLTLEPIQSLSDSLLTDSEIVFFTSGSTGTPKQILRSLQQLLCEVQGLAQSFSLPEATVAIATVSHQHIYGLLFKVLLPLATGRSFYREQLIYPEYVVQLQQRFAEINLPNYVISSPALLKRWPSDVLLEHCAALYSSGGKLEDGVRASINVPIIEIFGSSETGGIAHRAADHAVWQPFADVEVRSDEQQQLWMRSPHACDIDWVATGDRIELLEPNNLQSAFHLLGRMDRIVKLEEKRLSLDEIESKILQLEAINQCHVLLIEREQRQLLVCVAVLNDTARQTLQQQNKHQFVTQLKQQLQPLLERIAIPRQWRFLSQLPVNSQSKLNKSDLIKLFQEGSQPVILSRQQQDEQHIFQLEFPPELACFKGHFPNFPIYPGVGQIAFLQHFSRELWADLRWCQGFEQLKFQDLIRPYHVLQLSLSRKQHKVSFELKFADKNIASGRLLFAVEENATS</sequence>
<dbReference type="InterPro" id="IPR020845">
    <property type="entry name" value="AMP-binding_CS"/>
</dbReference>
<dbReference type="GO" id="GO:0016878">
    <property type="term" value="F:acid-thiol ligase activity"/>
    <property type="evidence" value="ECO:0007669"/>
    <property type="project" value="UniProtKB-ARBA"/>
</dbReference>